<dbReference type="InterPro" id="IPR001570">
    <property type="entry name" value="Peptidase_M4_C_domain"/>
</dbReference>
<dbReference type="RefSeq" id="WP_098240689.1">
    <property type="nucleotide sequence ID" value="NZ_CP022685.1"/>
</dbReference>
<keyword evidence="5 9" id="KW-0378">Hydrolase</keyword>
<protein>
    <recommendedName>
        <fullName evidence="9">Neutral metalloproteinase</fullName>
        <ecNumber evidence="9">3.4.24.-</ecNumber>
    </recommendedName>
</protein>
<feature type="region of interest" description="Disordered" evidence="10">
    <location>
        <begin position="262"/>
        <end position="283"/>
    </location>
</feature>
<dbReference type="Gene3D" id="1.10.390.10">
    <property type="entry name" value="Neutral Protease Domain 2"/>
    <property type="match status" value="1"/>
</dbReference>
<dbReference type="InterPro" id="IPR027268">
    <property type="entry name" value="Peptidase_M4/M1_CTD_sf"/>
</dbReference>
<evidence type="ECO:0000256" key="2">
    <source>
        <dbReference type="ARBA" id="ARBA00022670"/>
    </source>
</evidence>
<evidence type="ECO:0000313" key="14">
    <source>
        <dbReference type="EMBL" id="ATL25591.1"/>
    </source>
</evidence>
<dbReference type="SUPFAM" id="SSF55486">
    <property type="entry name" value="Metalloproteases ('zincins'), catalytic domain"/>
    <property type="match status" value="1"/>
</dbReference>
<dbReference type="Proteomes" id="UP000221011">
    <property type="component" value="Chromosome"/>
</dbReference>
<dbReference type="EMBL" id="CP022685">
    <property type="protein sequence ID" value="ATL25591.1"/>
    <property type="molecule type" value="Genomic_DNA"/>
</dbReference>
<evidence type="ECO:0000256" key="7">
    <source>
        <dbReference type="ARBA" id="ARBA00023049"/>
    </source>
</evidence>
<dbReference type="InterPro" id="IPR011096">
    <property type="entry name" value="FTP_domain"/>
</dbReference>
<evidence type="ECO:0000259" key="13">
    <source>
        <dbReference type="Pfam" id="PF07504"/>
    </source>
</evidence>
<feature type="domain" description="Peptidase M4 C-terminal" evidence="12">
    <location>
        <begin position="409"/>
        <end position="580"/>
    </location>
</feature>
<keyword evidence="3" id="KW-0479">Metal-binding</keyword>
<dbReference type="PRINTS" id="PR00730">
    <property type="entry name" value="THERMOLYSIN"/>
</dbReference>
<feature type="active site" evidence="8">
    <location>
        <position position="386"/>
    </location>
</feature>
<dbReference type="AlphaFoldDB" id="A0A291Q1H1"/>
<dbReference type="GO" id="GO:0005576">
    <property type="term" value="C:extracellular region"/>
    <property type="evidence" value="ECO:0007669"/>
    <property type="project" value="UniProtKB-SubCell"/>
</dbReference>
<evidence type="ECO:0000256" key="8">
    <source>
        <dbReference type="PIRSR" id="PIRSR623612-1"/>
    </source>
</evidence>
<evidence type="ECO:0000256" key="6">
    <source>
        <dbReference type="ARBA" id="ARBA00022833"/>
    </source>
</evidence>
<comment type="similarity">
    <text evidence="1 9">Belongs to the peptidase M4 family.</text>
</comment>
<reference evidence="14 15" key="1">
    <citation type="submission" date="2017-08" db="EMBL/GenBank/DDBJ databases">
        <title>Complete Genome Sequence of Streptomyces formicae KY5, the formicamycin producer.</title>
        <authorList>
            <person name="Holmes N.A."/>
            <person name="Devine R."/>
            <person name="Qin Z."/>
            <person name="Seipke R.F."/>
            <person name="Wilkinson B."/>
            <person name="Hutchings M.I."/>
        </authorList>
    </citation>
    <scope>NUCLEOTIDE SEQUENCE [LARGE SCALE GENOMIC DNA]</scope>
    <source>
        <strain evidence="14 15">KY5</strain>
    </source>
</reference>
<feature type="signal peptide" evidence="9">
    <location>
        <begin position="1"/>
        <end position="22"/>
    </location>
</feature>
<comment type="cofactor">
    <cofactor evidence="9">
        <name>Zn(2+)</name>
        <dbReference type="ChEBI" id="CHEBI:29105"/>
    </cofactor>
</comment>
<keyword evidence="15" id="KW-1185">Reference proteome</keyword>
<comment type="subcellular location">
    <subcellularLocation>
        <location evidence="9">Secreted</location>
    </subcellularLocation>
</comment>
<dbReference type="Pfam" id="PF02868">
    <property type="entry name" value="Peptidase_M4_C"/>
    <property type="match status" value="1"/>
</dbReference>
<evidence type="ECO:0000313" key="15">
    <source>
        <dbReference type="Proteomes" id="UP000221011"/>
    </source>
</evidence>
<keyword evidence="6 9" id="KW-0862">Zinc</keyword>
<feature type="chain" id="PRO_5039750944" description="Neutral metalloproteinase" evidence="9">
    <location>
        <begin position="23"/>
        <end position="589"/>
    </location>
</feature>
<comment type="function">
    <text evidence="9">Extracellular zinc metalloprotease.</text>
</comment>
<dbReference type="Gene3D" id="3.10.450.490">
    <property type="match status" value="1"/>
</dbReference>
<evidence type="ECO:0000259" key="12">
    <source>
        <dbReference type="Pfam" id="PF02868"/>
    </source>
</evidence>
<organism evidence="14 15">
    <name type="scientific">Streptomyces formicae</name>
    <dbReference type="NCBI Taxonomy" id="1616117"/>
    <lineage>
        <taxon>Bacteria</taxon>
        <taxon>Bacillati</taxon>
        <taxon>Actinomycetota</taxon>
        <taxon>Actinomycetes</taxon>
        <taxon>Kitasatosporales</taxon>
        <taxon>Streptomycetaceae</taxon>
        <taxon>Streptomyces</taxon>
    </lineage>
</organism>
<name>A0A291Q1H1_9ACTN</name>
<dbReference type="CDD" id="cd09597">
    <property type="entry name" value="M4_TLP"/>
    <property type="match status" value="1"/>
</dbReference>
<accession>A0A291Q1H1</accession>
<keyword evidence="4 9" id="KW-0732">Signal</keyword>
<keyword evidence="2 9" id="KW-0645">Protease</keyword>
<dbReference type="GO" id="GO:0006508">
    <property type="term" value="P:proteolysis"/>
    <property type="evidence" value="ECO:0007669"/>
    <property type="project" value="UniProtKB-KW"/>
</dbReference>
<evidence type="ECO:0000259" key="11">
    <source>
        <dbReference type="Pfam" id="PF01447"/>
    </source>
</evidence>
<dbReference type="Pfam" id="PF07504">
    <property type="entry name" value="FTP"/>
    <property type="match status" value="1"/>
</dbReference>
<dbReference type="InterPro" id="IPR023612">
    <property type="entry name" value="Peptidase_M4"/>
</dbReference>
<dbReference type="PANTHER" id="PTHR33794">
    <property type="entry name" value="BACILLOLYSIN"/>
    <property type="match status" value="1"/>
</dbReference>
<dbReference type="GO" id="GO:0046872">
    <property type="term" value="F:metal ion binding"/>
    <property type="evidence" value="ECO:0007669"/>
    <property type="project" value="UniProtKB-UniRule"/>
</dbReference>
<dbReference type="EC" id="3.4.24.-" evidence="9"/>
<feature type="compositionally biased region" description="Basic and acidic residues" evidence="10">
    <location>
        <begin position="267"/>
        <end position="280"/>
    </location>
</feature>
<evidence type="ECO:0000256" key="3">
    <source>
        <dbReference type="ARBA" id="ARBA00022723"/>
    </source>
</evidence>
<evidence type="ECO:0000256" key="10">
    <source>
        <dbReference type="SAM" id="MobiDB-lite"/>
    </source>
</evidence>
<evidence type="ECO:0000256" key="4">
    <source>
        <dbReference type="ARBA" id="ARBA00022729"/>
    </source>
</evidence>
<feature type="domain" description="Peptidase M4" evidence="11">
    <location>
        <begin position="241"/>
        <end position="392"/>
    </location>
</feature>
<dbReference type="InterPro" id="IPR050728">
    <property type="entry name" value="Zinc_Metalloprotease_M4"/>
</dbReference>
<sequence>MLTSHIRSLAIVLAVTTPFAVAVGGGGPALAASEATAPAASAGFQPVINAARTAADAHAAATGVGKGDTLQATDVLIDPDGKQHVRFMRSHQGLPVLGGDLVIHLSKRFAYTGVTRAVHQPVQVATTRAKLTTTQAQAKAAATAKGTAGAAQLVVDARARHLALAYQIHVTDSSTTESGTRTVVLDAASGSILSNTPTADSFLSPRVREKLRKSGQKLTPSLAAATPRSSKVPGFPAQAKGTGKSLFVGSVPLITTQTAKSSFTLEDPSRGQTDSRDAGNRKLTRYRRGRAFTSTTNHWGNGEANDRSTAAVDVQYGITRTLDFYKKTFGRNGIKNDGAGVHALVHFGSRVGNAFWAPDCGCMEYGDGDGKTLRQPVVALDITGHELTHGVVAATANLQGTYADAHGNLHGESASLNESLADIFGSNVEFATNNPNNPPNYLIGEKLGLRQGFLRRLDHPSLDKLEGVVENWSPGLNRAEAHKGSGVSSHAYYLLAEGSGRKTINGVAYNSPTCDGSSVTGIGRDKATQIFYRALTRYMVSTTDFHDARTATLRAAADLYGGASSTEYKTVDKAWAAVNVTAANAPSRS</sequence>
<feature type="domain" description="FTP" evidence="13">
    <location>
        <begin position="68"/>
        <end position="108"/>
    </location>
</feature>
<dbReference type="PANTHER" id="PTHR33794:SF1">
    <property type="entry name" value="BACILLOLYSIN"/>
    <property type="match status" value="1"/>
</dbReference>
<dbReference type="Pfam" id="PF01447">
    <property type="entry name" value="Peptidase_M4"/>
    <property type="match status" value="1"/>
</dbReference>
<feature type="region of interest" description="Disordered" evidence="10">
    <location>
        <begin position="210"/>
        <end position="237"/>
    </location>
</feature>
<dbReference type="InterPro" id="IPR013856">
    <property type="entry name" value="Peptidase_M4_domain"/>
</dbReference>
<dbReference type="KEGG" id="sfk:KY5_0573c"/>
<evidence type="ECO:0000256" key="9">
    <source>
        <dbReference type="RuleBase" id="RU366073"/>
    </source>
</evidence>
<proteinExistence type="inferred from homology"/>
<evidence type="ECO:0000256" key="5">
    <source>
        <dbReference type="ARBA" id="ARBA00022801"/>
    </source>
</evidence>
<keyword evidence="9" id="KW-0964">Secreted</keyword>
<keyword evidence="7 9" id="KW-0482">Metalloprotease</keyword>
<evidence type="ECO:0000256" key="1">
    <source>
        <dbReference type="ARBA" id="ARBA00009388"/>
    </source>
</evidence>
<gene>
    <name evidence="14" type="ORF">KY5_0573c</name>
</gene>
<feature type="active site" description="Proton donor" evidence="8">
    <location>
        <position position="482"/>
    </location>
</feature>
<dbReference type="GO" id="GO:0004222">
    <property type="term" value="F:metalloendopeptidase activity"/>
    <property type="evidence" value="ECO:0007669"/>
    <property type="project" value="UniProtKB-UniRule"/>
</dbReference>
<dbReference type="Gene3D" id="3.10.170.10">
    <property type="match status" value="1"/>
</dbReference>